<protein>
    <recommendedName>
        <fullName evidence="2">Factor of DNA methylation 1-5/IDN2 domain-containing protein</fullName>
    </recommendedName>
</protein>
<dbReference type="Proteomes" id="UP000316621">
    <property type="component" value="Chromosome 2"/>
</dbReference>
<name>A0A4Y7IKK1_PAPSO</name>
<dbReference type="EMBL" id="CM010716">
    <property type="protein sequence ID" value="RZC49424.1"/>
    <property type="molecule type" value="Genomic_DNA"/>
</dbReference>
<dbReference type="OrthoDB" id="1892195at2759"/>
<sequence length="217" mass="25582">MKERDQLEQANVKLSMSLRRITEERDQLNQANLELSTLVNRMTDHLNQAHLEGMRRMQGIMNENEILKREFRNQRRELEQQHKEIEKHEAQLDLKCKQLVVLREEVEDMCKRLEEKDYELDGFMNMNNTLIAKERISNHELEEARKVLIEGLDGFANIRSRPPVGIKRMGELNEKPFQDICIEKFPTTEWETKSSSMPAEDIQFASFGISRKEAKPA</sequence>
<evidence type="ECO:0000313" key="3">
    <source>
        <dbReference type="EMBL" id="RZC49424.1"/>
    </source>
</evidence>
<evidence type="ECO:0000313" key="4">
    <source>
        <dbReference type="Proteomes" id="UP000316621"/>
    </source>
</evidence>
<evidence type="ECO:0000259" key="2">
    <source>
        <dbReference type="Pfam" id="PF03469"/>
    </source>
</evidence>
<dbReference type="PANTHER" id="PTHR21596">
    <property type="entry name" value="RIBONUCLEASE P SUBUNIT P38"/>
    <property type="match status" value="1"/>
</dbReference>
<feature type="domain" description="Factor of DNA methylation 1-5/IDN2" evidence="2">
    <location>
        <begin position="167"/>
        <end position="197"/>
    </location>
</feature>
<dbReference type="GO" id="GO:0080188">
    <property type="term" value="P:gene silencing by siRNA-directed DNA methylation"/>
    <property type="evidence" value="ECO:0007669"/>
    <property type="project" value="InterPro"/>
</dbReference>
<dbReference type="InterPro" id="IPR005379">
    <property type="entry name" value="FDM1-5/IDN2_XH"/>
</dbReference>
<dbReference type="STRING" id="3469.A0A4Y7IKK1"/>
<gene>
    <name evidence="3" type="ORF">C5167_017853</name>
</gene>
<accession>A0A4Y7IKK1</accession>
<proteinExistence type="predicted"/>
<dbReference type="Pfam" id="PF03469">
    <property type="entry name" value="XH"/>
    <property type="match status" value="1"/>
</dbReference>
<keyword evidence="4" id="KW-1185">Reference proteome</keyword>
<dbReference type="InterPro" id="IPR045177">
    <property type="entry name" value="FDM1-5/IDN2"/>
</dbReference>
<dbReference type="Gramene" id="RZC49424">
    <property type="protein sequence ID" value="RZC49424"/>
    <property type="gene ID" value="C5167_017853"/>
</dbReference>
<keyword evidence="1" id="KW-0175">Coiled coil</keyword>
<organism evidence="3 4">
    <name type="scientific">Papaver somniferum</name>
    <name type="common">Opium poppy</name>
    <dbReference type="NCBI Taxonomy" id="3469"/>
    <lineage>
        <taxon>Eukaryota</taxon>
        <taxon>Viridiplantae</taxon>
        <taxon>Streptophyta</taxon>
        <taxon>Embryophyta</taxon>
        <taxon>Tracheophyta</taxon>
        <taxon>Spermatophyta</taxon>
        <taxon>Magnoliopsida</taxon>
        <taxon>Ranunculales</taxon>
        <taxon>Papaveraceae</taxon>
        <taxon>Papaveroideae</taxon>
        <taxon>Papaver</taxon>
    </lineage>
</organism>
<dbReference type="AlphaFoldDB" id="A0A4Y7IKK1"/>
<feature type="coiled-coil region" evidence="1">
    <location>
        <begin position="4"/>
        <end position="116"/>
    </location>
</feature>
<dbReference type="PANTHER" id="PTHR21596:SF82">
    <property type="entry name" value="FACTOR OF DNA METHYLATION 5-LIKE"/>
    <property type="match status" value="1"/>
</dbReference>
<reference evidence="3 4" key="1">
    <citation type="journal article" date="2018" name="Science">
        <title>The opium poppy genome and morphinan production.</title>
        <authorList>
            <person name="Guo L."/>
            <person name="Winzer T."/>
            <person name="Yang X."/>
            <person name="Li Y."/>
            <person name="Ning Z."/>
            <person name="He Z."/>
            <person name="Teodor R."/>
            <person name="Lu Y."/>
            <person name="Bowser T.A."/>
            <person name="Graham I.A."/>
            <person name="Ye K."/>
        </authorList>
    </citation>
    <scope>NUCLEOTIDE SEQUENCE [LARGE SCALE GENOMIC DNA]</scope>
    <source>
        <strain evidence="4">cv. HN1</strain>
        <tissue evidence="3">Leaves</tissue>
    </source>
</reference>
<evidence type="ECO:0000256" key="1">
    <source>
        <dbReference type="SAM" id="Coils"/>
    </source>
</evidence>